<keyword evidence="7 9" id="KW-0472">Membrane</keyword>
<proteinExistence type="inferred from homology"/>
<dbReference type="PANTHER" id="PTHR35011:SF2">
    <property type="entry name" value="2,3-DIKETO-L-GULONATE TRAP TRANSPORTER SMALL PERMEASE PROTEIN YIAM"/>
    <property type="match status" value="1"/>
</dbReference>
<comment type="similarity">
    <text evidence="8">Belongs to the TRAP transporter small permease family.</text>
</comment>
<gene>
    <name evidence="11" type="ORF">SAMN06296020_10470</name>
</gene>
<sequence length="170" mass="18550">MKNIVNLLNKTEEVIASSLLILTSVLVFVQVVLRYQFNYSLAWSEELARLMIAWFIFLGASMAVKENAHVNMDAAFILLKGKAKIAVGILIDLINIAFCALVVFAGINMVKAAMAINSTATSIDLPLWIFYASVPVGVALMLIRYLFKLKDKIILLAAGEPDAADEKGAS</sequence>
<name>A0AA45WVY2_9CLOT</name>
<dbReference type="EMBL" id="FXUF01000004">
    <property type="protein sequence ID" value="SMP51181.1"/>
    <property type="molecule type" value="Genomic_DNA"/>
</dbReference>
<evidence type="ECO:0000256" key="5">
    <source>
        <dbReference type="ARBA" id="ARBA00022692"/>
    </source>
</evidence>
<comment type="caution">
    <text evidence="11">The sequence shown here is derived from an EMBL/GenBank/DDBJ whole genome shotgun (WGS) entry which is preliminary data.</text>
</comment>
<keyword evidence="12" id="KW-1185">Reference proteome</keyword>
<dbReference type="InterPro" id="IPR055348">
    <property type="entry name" value="DctQ"/>
</dbReference>
<feature type="transmembrane region" description="Helical" evidence="9">
    <location>
        <begin position="14"/>
        <end position="35"/>
    </location>
</feature>
<evidence type="ECO:0000259" key="10">
    <source>
        <dbReference type="Pfam" id="PF04290"/>
    </source>
</evidence>
<keyword evidence="5 9" id="KW-0812">Transmembrane</keyword>
<evidence type="ECO:0000313" key="12">
    <source>
        <dbReference type="Proteomes" id="UP001158066"/>
    </source>
</evidence>
<keyword evidence="2" id="KW-0813">Transport</keyword>
<evidence type="ECO:0000256" key="6">
    <source>
        <dbReference type="ARBA" id="ARBA00022989"/>
    </source>
</evidence>
<reference evidence="11" key="1">
    <citation type="submission" date="2017-05" db="EMBL/GenBank/DDBJ databases">
        <authorList>
            <person name="Varghese N."/>
            <person name="Submissions S."/>
        </authorList>
    </citation>
    <scope>NUCLEOTIDE SEQUENCE</scope>
    <source>
        <strain evidence="11">Su22</strain>
    </source>
</reference>
<dbReference type="InterPro" id="IPR007387">
    <property type="entry name" value="TRAP_DctQ"/>
</dbReference>
<dbReference type="Proteomes" id="UP001158066">
    <property type="component" value="Unassembled WGS sequence"/>
</dbReference>
<keyword evidence="4" id="KW-0997">Cell inner membrane</keyword>
<dbReference type="GO" id="GO:0022857">
    <property type="term" value="F:transmembrane transporter activity"/>
    <property type="evidence" value="ECO:0007669"/>
    <property type="project" value="TreeGrafter"/>
</dbReference>
<evidence type="ECO:0000256" key="2">
    <source>
        <dbReference type="ARBA" id="ARBA00022448"/>
    </source>
</evidence>
<protein>
    <submittedName>
        <fullName evidence="11">C4-dicarboxylate transporter, DctQ subunit</fullName>
    </submittedName>
</protein>
<evidence type="ECO:0000256" key="4">
    <source>
        <dbReference type="ARBA" id="ARBA00022519"/>
    </source>
</evidence>
<dbReference type="AlphaFoldDB" id="A0AA45WVY2"/>
<dbReference type="RefSeq" id="WP_283408748.1">
    <property type="nucleotide sequence ID" value="NZ_FXUF01000004.1"/>
</dbReference>
<feature type="transmembrane region" description="Helical" evidence="9">
    <location>
        <begin position="127"/>
        <end position="147"/>
    </location>
</feature>
<feature type="transmembrane region" description="Helical" evidence="9">
    <location>
        <begin position="47"/>
        <end position="64"/>
    </location>
</feature>
<accession>A0AA45WVY2</accession>
<evidence type="ECO:0000313" key="11">
    <source>
        <dbReference type="EMBL" id="SMP51181.1"/>
    </source>
</evidence>
<evidence type="ECO:0000256" key="8">
    <source>
        <dbReference type="ARBA" id="ARBA00038436"/>
    </source>
</evidence>
<organism evidence="11 12">
    <name type="scientific">Anoxynatronum buryatiense</name>
    <dbReference type="NCBI Taxonomy" id="489973"/>
    <lineage>
        <taxon>Bacteria</taxon>
        <taxon>Bacillati</taxon>
        <taxon>Bacillota</taxon>
        <taxon>Clostridia</taxon>
        <taxon>Eubacteriales</taxon>
        <taxon>Clostridiaceae</taxon>
        <taxon>Anoxynatronum</taxon>
    </lineage>
</organism>
<feature type="transmembrane region" description="Helical" evidence="9">
    <location>
        <begin position="85"/>
        <end position="107"/>
    </location>
</feature>
<feature type="domain" description="Tripartite ATP-independent periplasmic transporters DctQ component" evidence="10">
    <location>
        <begin position="25"/>
        <end position="149"/>
    </location>
</feature>
<keyword evidence="3" id="KW-1003">Cell membrane</keyword>
<dbReference type="PANTHER" id="PTHR35011">
    <property type="entry name" value="2,3-DIKETO-L-GULONATE TRAP TRANSPORTER SMALL PERMEASE PROTEIN YIAM"/>
    <property type="match status" value="1"/>
</dbReference>
<evidence type="ECO:0000256" key="9">
    <source>
        <dbReference type="SAM" id="Phobius"/>
    </source>
</evidence>
<dbReference type="Pfam" id="PF04290">
    <property type="entry name" value="DctQ"/>
    <property type="match status" value="1"/>
</dbReference>
<keyword evidence="6 9" id="KW-1133">Transmembrane helix</keyword>
<comment type="subcellular location">
    <subcellularLocation>
        <location evidence="1">Cell inner membrane</location>
        <topology evidence="1">Multi-pass membrane protein</topology>
    </subcellularLocation>
</comment>
<evidence type="ECO:0000256" key="7">
    <source>
        <dbReference type="ARBA" id="ARBA00023136"/>
    </source>
</evidence>
<evidence type="ECO:0000256" key="3">
    <source>
        <dbReference type="ARBA" id="ARBA00022475"/>
    </source>
</evidence>
<dbReference type="GO" id="GO:0015740">
    <property type="term" value="P:C4-dicarboxylate transport"/>
    <property type="evidence" value="ECO:0007669"/>
    <property type="project" value="TreeGrafter"/>
</dbReference>
<dbReference type="GO" id="GO:0005886">
    <property type="term" value="C:plasma membrane"/>
    <property type="evidence" value="ECO:0007669"/>
    <property type="project" value="UniProtKB-SubCell"/>
</dbReference>
<evidence type="ECO:0000256" key="1">
    <source>
        <dbReference type="ARBA" id="ARBA00004429"/>
    </source>
</evidence>